<dbReference type="InterPro" id="IPR009526">
    <property type="entry name" value="DUF1146"/>
</dbReference>
<sequence>MILKSMGINALLQIITYLLFIGLTFKAIQALRFDQIIKRGHSGEGQVLLWLITIAIGYLCGSFFLTLFEQIHNLIYLIK</sequence>
<organism evidence="2 3">
    <name type="scientific">Candidatus Paralactobacillus gallistercoris</name>
    <dbReference type="NCBI Taxonomy" id="2838724"/>
    <lineage>
        <taxon>Bacteria</taxon>
        <taxon>Bacillati</taxon>
        <taxon>Bacillota</taxon>
        <taxon>Bacilli</taxon>
        <taxon>Lactobacillales</taxon>
        <taxon>Lactobacillaceae</taxon>
        <taxon>Lactobacillus</taxon>
    </lineage>
</organism>
<dbReference type="AlphaFoldDB" id="A0A948TK53"/>
<feature type="transmembrane region" description="Helical" evidence="1">
    <location>
        <begin position="48"/>
        <end position="68"/>
    </location>
</feature>
<feature type="transmembrane region" description="Helical" evidence="1">
    <location>
        <begin position="6"/>
        <end position="28"/>
    </location>
</feature>
<evidence type="ECO:0000256" key="1">
    <source>
        <dbReference type="SAM" id="Phobius"/>
    </source>
</evidence>
<evidence type="ECO:0000313" key="3">
    <source>
        <dbReference type="Proteomes" id="UP000777303"/>
    </source>
</evidence>
<reference evidence="2" key="2">
    <citation type="submission" date="2021-04" db="EMBL/GenBank/DDBJ databases">
        <authorList>
            <person name="Gilroy R."/>
        </authorList>
    </citation>
    <scope>NUCLEOTIDE SEQUENCE</scope>
    <source>
        <strain evidence="2">F6-6636</strain>
    </source>
</reference>
<dbReference type="NCBIfam" id="TIGR02327">
    <property type="entry name" value="int_mem_ywzB"/>
    <property type="match status" value="1"/>
</dbReference>
<gene>
    <name evidence="2" type="ORF">H9901_05235</name>
</gene>
<dbReference type="Proteomes" id="UP000777303">
    <property type="component" value="Unassembled WGS sequence"/>
</dbReference>
<reference evidence="2" key="1">
    <citation type="journal article" date="2021" name="PeerJ">
        <title>Extensive microbial diversity within the chicken gut microbiome revealed by metagenomics and culture.</title>
        <authorList>
            <person name="Gilroy R."/>
            <person name="Ravi A."/>
            <person name="Getino M."/>
            <person name="Pursley I."/>
            <person name="Horton D.L."/>
            <person name="Alikhan N.F."/>
            <person name="Baker D."/>
            <person name="Gharbi K."/>
            <person name="Hall N."/>
            <person name="Watson M."/>
            <person name="Adriaenssens E.M."/>
            <person name="Foster-Nyarko E."/>
            <person name="Jarju S."/>
            <person name="Secka A."/>
            <person name="Antonio M."/>
            <person name="Oren A."/>
            <person name="Chaudhuri R.R."/>
            <person name="La Ragione R."/>
            <person name="Hildebrand F."/>
            <person name="Pallen M.J."/>
        </authorList>
    </citation>
    <scope>NUCLEOTIDE SEQUENCE</scope>
    <source>
        <strain evidence="2">F6-6636</strain>
    </source>
</reference>
<accession>A0A948TK53</accession>
<keyword evidence="1" id="KW-0472">Membrane</keyword>
<proteinExistence type="predicted"/>
<keyword evidence="1" id="KW-0812">Transmembrane</keyword>
<dbReference type="EMBL" id="JAHLFS010000063">
    <property type="protein sequence ID" value="MBU3852084.1"/>
    <property type="molecule type" value="Genomic_DNA"/>
</dbReference>
<name>A0A948TK53_9LACO</name>
<protein>
    <submittedName>
        <fullName evidence="2">DUF1146 family protein</fullName>
    </submittedName>
</protein>
<evidence type="ECO:0000313" key="2">
    <source>
        <dbReference type="EMBL" id="MBU3852084.1"/>
    </source>
</evidence>
<keyword evidence="1" id="KW-1133">Transmembrane helix</keyword>
<comment type="caution">
    <text evidence="2">The sequence shown here is derived from an EMBL/GenBank/DDBJ whole genome shotgun (WGS) entry which is preliminary data.</text>
</comment>
<dbReference type="Pfam" id="PF06612">
    <property type="entry name" value="DUF1146"/>
    <property type="match status" value="1"/>
</dbReference>